<dbReference type="GO" id="GO:0098796">
    <property type="term" value="C:membrane protein complex"/>
    <property type="evidence" value="ECO:0007669"/>
    <property type="project" value="UniProtKB-ARBA"/>
</dbReference>
<evidence type="ECO:0000313" key="7">
    <source>
        <dbReference type="Proteomes" id="UP000317863"/>
    </source>
</evidence>
<gene>
    <name evidence="6" type="ORF">EXD82_09385</name>
</gene>
<name>A0A544QT77_9FIRM</name>
<dbReference type="Proteomes" id="UP000317863">
    <property type="component" value="Unassembled WGS sequence"/>
</dbReference>
<evidence type="ECO:0000313" key="6">
    <source>
        <dbReference type="EMBL" id="TQQ83897.1"/>
    </source>
</evidence>
<dbReference type="FunFam" id="3.40.50.300:FF:000032">
    <property type="entry name" value="Export ABC transporter ATP-binding protein"/>
    <property type="match status" value="1"/>
</dbReference>
<feature type="domain" description="ABC transporter" evidence="5">
    <location>
        <begin position="2"/>
        <end position="241"/>
    </location>
</feature>
<dbReference type="GO" id="GO:0016887">
    <property type="term" value="F:ATP hydrolysis activity"/>
    <property type="evidence" value="ECO:0007669"/>
    <property type="project" value="InterPro"/>
</dbReference>
<dbReference type="AlphaFoldDB" id="A0A544QT77"/>
<comment type="caution">
    <text evidence="6">The sequence shown here is derived from an EMBL/GenBank/DDBJ whole genome shotgun (WGS) entry which is preliminary data.</text>
</comment>
<dbReference type="InterPro" id="IPR003439">
    <property type="entry name" value="ABC_transporter-like_ATP-bd"/>
</dbReference>
<dbReference type="PROSITE" id="PS50893">
    <property type="entry name" value="ABC_TRANSPORTER_2"/>
    <property type="match status" value="1"/>
</dbReference>
<organism evidence="6 7">
    <name type="scientific">Peptacetobacter hominis</name>
    <dbReference type="NCBI Taxonomy" id="2743610"/>
    <lineage>
        <taxon>Bacteria</taxon>
        <taxon>Bacillati</taxon>
        <taxon>Bacillota</taxon>
        <taxon>Clostridia</taxon>
        <taxon>Peptostreptococcales</taxon>
        <taxon>Peptostreptococcaceae</taxon>
        <taxon>Peptacetobacter</taxon>
    </lineage>
</organism>
<dbReference type="EMBL" id="SGJB01000020">
    <property type="protein sequence ID" value="TQQ83897.1"/>
    <property type="molecule type" value="Genomic_DNA"/>
</dbReference>
<evidence type="ECO:0000259" key="5">
    <source>
        <dbReference type="PROSITE" id="PS50893"/>
    </source>
</evidence>
<evidence type="ECO:0000256" key="2">
    <source>
        <dbReference type="ARBA" id="ARBA00022448"/>
    </source>
</evidence>
<dbReference type="InterPro" id="IPR017911">
    <property type="entry name" value="MacB-like_ATP-bd"/>
</dbReference>
<keyword evidence="3" id="KW-0547">Nucleotide-binding</keyword>
<keyword evidence="7" id="KW-1185">Reference proteome</keyword>
<dbReference type="InterPro" id="IPR003593">
    <property type="entry name" value="AAA+_ATPase"/>
</dbReference>
<dbReference type="InterPro" id="IPR027417">
    <property type="entry name" value="P-loop_NTPase"/>
</dbReference>
<keyword evidence="4 6" id="KW-0067">ATP-binding</keyword>
<dbReference type="OrthoDB" id="9802264at2"/>
<protein>
    <submittedName>
        <fullName evidence="6">ABC transporter ATP-binding protein</fullName>
    </submittedName>
</protein>
<evidence type="ECO:0000256" key="1">
    <source>
        <dbReference type="ARBA" id="ARBA00005417"/>
    </source>
</evidence>
<dbReference type="GO" id="GO:0005524">
    <property type="term" value="F:ATP binding"/>
    <property type="evidence" value="ECO:0007669"/>
    <property type="project" value="UniProtKB-KW"/>
</dbReference>
<evidence type="ECO:0000256" key="4">
    <source>
        <dbReference type="ARBA" id="ARBA00022840"/>
    </source>
</evidence>
<dbReference type="CDD" id="cd03255">
    <property type="entry name" value="ABC_MJ0796_LolCDE_FtsE"/>
    <property type="match status" value="1"/>
</dbReference>
<proteinExistence type="inferred from homology"/>
<dbReference type="Pfam" id="PF00005">
    <property type="entry name" value="ABC_tran"/>
    <property type="match status" value="1"/>
</dbReference>
<sequence length="251" mass="28177">MLEVRNLYKSYKTGSKIYPVLHDVNISINDGEFVSIMGASGSGKTTLLNCISGFISYEKGEIILNGKRLKDLSEEEISVVRNENLGFVFQDFMLLDGLTVFENICMPRIIQNGDWRKMEKEANKLLEIFNISEISDKFPVEISGGQKQRTAVARALINEPNIILADEPTGNLDSKSSESVIKSFIEVKKRLGVTVFMVTHDSIAASYCDRVIVMKDGRVFKEIINNGNRKEFLDKLLNILKDLGGDNNDNE</sequence>
<comment type="similarity">
    <text evidence="1">Belongs to the ABC transporter superfamily.</text>
</comment>
<dbReference type="SMART" id="SM00382">
    <property type="entry name" value="AAA"/>
    <property type="match status" value="1"/>
</dbReference>
<dbReference type="Gene3D" id="3.40.50.300">
    <property type="entry name" value="P-loop containing nucleotide triphosphate hydrolases"/>
    <property type="match status" value="1"/>
</dbReference>
<dbReference type="RefSeq" id="WP_142536657.1">
    <property type="nucleotide sequence ID" value="NZ_SGJB01000020.1"/>
</dbReference>
<accession>A0A544QT77</accession>
<reference evidence="6 7" key="1">
    <citation type="submission" date="2019-02" db="EMBL/GenBank/DDBJ databases">
        <title>Peptostreptococcaceae bacterium ZHW00191 nov., a new bacterium isolated from the human gut.</title>
        <authorList>
            <person name="Zhou H.-W."/>
            <person name="Chen X.-J."/>
        </authorList>
    </citation>
    <scope>NUCLEOTIDE SEQUENCE [LARGE SCALE GENOMIC DNA]</scope>
    <source>
        <strain evidence="6 7">ZHW00191</strain>
    </source>
</reference>
<evidence type="ECO:0000256" key="3">
    <source>
        <dbReference type="ARBA" id="ARBA00022741"/>
    </source>
</evidence>
<dbReference type="SUPFAM" id="SSF52540">
    <property type="entry name" value="P-loop containing nucleoside triphosphate hydrolases"/>
    <property type="match status" value="1"/>
</dbReference>
<dbReference type="GO" id="GO:0022857">
    <property type="term" value="F:transmembrane transporter activity"/>
    <property type="evidence" value="ECO:0007669"/>
    <property type="project" value="UniProtKB-ARBA"/>
</dbReference>
<keyword evidence="2" id="KW-0813">Transport</keyword>
<dbReference type="PANTHER" id="PTHR42798">
    <property type="entry name" value="LIPOPROTEIN-RELEASING SYSTEM ATP-BINDING PROTEIN LOLD"/>
    <property type="match status" value="1"/>
</dbReference>
<dbReference type="PANTHER" id="PTHR42798:SF7">
    <property type="entry name" value="ALPHA-D-RIBOSE 1-METHYLPHOSPHONATE 5-TRIPHOSPHATE SYNTHASE SUBUNIT PHNL"/>
    <property type="match status" value="1"/>
</dbReference>